<proteinExistence type="predicted"/>
<sequence length="154" mass="17171">MPSSPALPKTLEDSVLHQIQNGQALIVNARRRNGVVLCKPYHTEFAGPGSLIGGSLDTDCEKLIAVGKLSILNPTSGDDYHRACLIRRQWVILMYKMTSHEDPLDRARLLLNQFDNYFSEADMVNLSTEILSQLVGVFPSTFMESRHLLNSPDS</sequence>
<dbReference type="Proteomes" id="UP000034681">
    <property type="component" value="Unassembled WGS sequence"/>
</dbReference>
<keyword evidence="2" id="KW-1185">Reference proteome</keyword>
<evidence type="ECO:0000313" key="2">
    <source>
        <dbReference type="Proteomes" id="UP000034681"/>
    </source>
</evidence>
<comment type="caution">
    <text evidence="1">The sequence shown here is derived from an EMBL/GenBank/DDBJ whole genome shotgun (WGS) entry which is preliminary data.</text>
</comment>
<gene>
    <name evidence="1" type="ORF">PROH_00900</name>
</gene>
<dbReference type="AlphaFoldDB" id="A0A0M2PZM9"/>
<protein>
    <submittedName>
        <fullName evidence="1">Uncharacterized protein</fullName>
    </submittedName>
</protein>
<reference evidence="1" key="1">
    <citation type="submission" date="2012-04" db="EMBL/GenBank/DDBJ databases">
        <authorList>
            <person name="Borisov I.G."/>
            <person name="Ivanikova N.V."/>
            <person name="Pinevich A.V."/>
        </authorList>
    </citation>
    <scope>NUCLEOTIDE SEQUENCE</scope>
    <source>
        <strain evidence="1">CALU 1027</strain>
    </source>
</reference>
<evidence type="ECO:0000313" key="1">
    <source>
        <dbReference type="EMBL" id="KKJ01620.1"/>
    </source>
</evidence>
<dbReference type="EMBL" id="AJTX02000002">
    <property type="protein sequence ID" value="KKJ01620.1"/>
    <property type="molecule type" value="Genomic_DNA"/>
</dbReference>
<organism evidence="1 2">
    <name type="scientific">Prochlorothrix hollandica PCC 9006 = CALU 1027</name>
    <dbReference type="NCBI Taxonomy" id="317619"/>
    <lineage>
        <taxon>Bacteria</taxon>
        <taxon>Bacillati</taxon>
        <taxon>Cyanobacteriota</taxon>
        <taxon>Cyanophyceae</taxon>
        <taxon>Prochlorotrichales</taxon>
        <taxon>Prochlorotrichaceae</taxon>
        <taxon>Prochlorothrix</taxon>
    </lineage>
</organism>
<name>A0A0M2PZM9_PROHO</name>
<accession>A0A0M2PZM9</accession>
<dbReference type="eggNOG" id="ENOG50324PR">
    <property type="taxonomic scope" value="Bacteria"/>
</dbReference>